<dbReference type="STRING" id="1198114.AciX9_0276"/>
<keyword evidence="2" id="KW-1185">Reference proteome</keyword>
<dbReference type="RefSeq" id="WP_013578676.1">
    <property type="nucleotide sequence ID" value="NC_015064.1"/>
</dbReference>
<gene>
    <name evidence="1" type="ordered locus">AciX9_0276</name>
</gene>
<accession>E8WW42</accession>
<dbReference type="EMBL" id="CP002480">
    <property type="protein sequence ID" value="ADW67348.1"/>
    <property type="molecule type" value="Genomic_DNA"/>
</dbReference>
<evidence type="ECO:0000313" key="2">
    <source>
        <dbReference type="Proteomes" id="UP000000343"/>
    </source>
</evidence>
<dbReference type="PaxDb" id="1198114-AciX9_0276"/>
<evidence type="ECO:0008006" key="3">
    <source>
        <dbReference type="Google" id="ProtNLM"/>
    </source>
</evidence>
<dbReference type="AlphaFoldDB" id="E8WW42"/>
<dbReference type="KEGG" id="acm:AciX9_0276"/>
<dbReference type="HOGENOM" id="CLU_1007472_0_0_0"/>
<proteinExistence type="predicted"/>
<protein>
    <recommendedName>
        <fullName evidence="3">DUF3037 domain-containing protein</fullName>
    </recommendedName>
</protein>
<reference evidence="2" key="1">
    <citation type="submission" date="2011-01" db="EMBL/GenBank/DDBJ databases">
        <title>Complete sequence of chromosome of Acidobacterium sp. MP5ACTX9.</title>
        <authorList>
            <consortium name="US DOE Joint Genome Institute"/>
            <person name="Lucas S."/>
            <person name="Copeland A."/>
            <person name="Lapidus A."/>
            <person name="Cheng J.-F."/>
            <person name="Goodwin L."/>
            <person name="Pitluck S."/>
            <person name="Teshima H."/>
            <person name="Detter J.C."/>
            <person name="Han C."/>
            <person name="Tapia R."/>
            <person name="Land M."/>
            <person name="Hauser L."/>
            <person name="Kyrpides N."/>
            <person name="Ivanova N."/>
            <person name="Ovchinnikova G."/>
            <person name="Pagani I."/>
            <person name="Rawat S.R."/>
            <person name="Mannisto M."/>
            <person name="Haggblom M.M."/>
            <person name="Woyke T."/>
        </authorList>
    </citation>
    <scope>NUCLEOTIDE SEQUENCE [LARGE SCALE GENOMIC DNA]</scope>
    <source>
        <strain evidence="2">MP5ACTX9</strain>
    </source>
</reference>
<name>E8WW42_GRATM</name>
<organism evidence="2">
    <name type="scientific">Granulicella tundricola (strain ATCC BAA-1859 / DSM 23138 / MP5ACTX9)</name>
    <dbReference type="NCBI Taxonomy" id="1198114"/>
    <lineage>
        <taxon>Bacteria</taxon>
        <taxon>Pseudomonadati</taxon>
        <taxon>Acidobacteriota</taxon>
        <taxon>Terriglobia</taxon>
        <taxon>Terriglobales</taxon>
        <taxon>Acidobacteriaceae</taxon>
        <taxon>Granulicella</taxon>
    </lineage>
</organism>
<evidence type="ECO:0000313" key="1">
    <source>
        <dbReference type="EMBL" id="ADW67348.1"/>
    </source>
</evidence>
<sequence length="276" mass="31225">MGIDTMHETAAQYRLLYMQPDPEVGENICVAVMFGDDLLFDPTFSKVKCLTREWRPGLLRLYMNEIRMTLLRDTSNFEVSIKRFAPLFSASRPRYLATPVAPETKVALYQAYVANRSTLDAAARRRESFVEHVNRFVTARELPPSTEVIANATGREVLGRTKVSVRPVALALKGLAQTVLVDGIDLNLDSAKIAIQQAGRITHTFWQYRLYGAEQNKNIKRVALVFNGNSHKKADLRDAHDFAFQQFQTESDIVIDAASEDADRQVQGFLEHYLGR</sequence>
<dbReference type="Proteomes" id="UP000000343">
    <property type="component" value="Chromosome"/>
</dbReference>